<dbReference type="Pfam" id="PF00583">
    <property type="entry name" value="Acetyltransf_1"/>
    <property type="match status" value="1"/>
</dbReference>
<dbReference type="Proteomes" id="UP000033900">
    <property type="component" value="Unassembled WGS sequence"/>
</dbReference>
<evidence type="ECO:0000256" key="2">
    <source>
        <dbReference type="ARBA" id="ARBA00023315"/>
    </source>
</evidence>
<dbReference type="EC" id="2.3.1.-" evidence="6"/>
<proteinExistence type="predicted"/>
<evidence type="ECO:0000313" key="6">
    <source>
        <dbReference type="EMBL" id="KJL48070.1"/>
    </source>
</evidence>
<protein>
    <submittedName>
        <fullName evidence="6">N-acyltransferase YncA</fullName>
        <ecNumber evidence="6">2.3.1.-</ecNumber>
    </submittedName>
</protein>
<evidence type="ECO:0000313" key="7">
    <source>
        <dbReference type="Proteomes" id="UP000033900"/>
    </source>
</evidence>
<dbReference type="SUPFAM" id="SSF55729">
    <property type="entry name" value="Acyl-CoA N-acyltransferases (Nat)"/>
    <property type="match status" value="1"/>
</dbReference>
<dbReference type="CDD" id="cd04301">
    <property type="entry name" value="NAT_SF"/>
    <property type="match status" value="1"/>
</dbReference>
<dbReference type="EMBL" id="JYJB01000008">
    <property type="protein sequence ID" value="KJL48070.1"/>
    <property type="molecule type" value="Genomic_DNA"/>
</dbReference>
<keyword evidence="7" id="KW-1185">Reference proteome</keyword>
<dbReference type="PANTHER" id="PTHR43072:SF23">
    <property type="entry name" value="UPF0039 PROTEIN C11D3.02C"/>
    <property type="match status" value="1"/>
</dbReference>
<dbReference type="FunFam" id="3.40.630.30:FF:000026">
    <property type="entry name" value="Phosphinothricin acetyltransferase"/>
    <property type="match status" value="1"/>
</dbReference>
<evidence type="ECO:0000256" key="4">
    <source>
        <dbReference type="ARBA" id="ARBA00051334"/>
    </source>
</evidence>
<organism evidence="6 7">
    <name type="scientific">Microbacterium hydrocarbonoxydans</name>
    <dbReference type="NCBI Taxonomy" id="273678"/>
    <lineage>
        <taxon>Bacteria</taxon>
        <taxon>Bacillati</taxon>
        <taxon>Actinomycetota</taxon>
        <taxon>Actinomycetes</taxon>
        <taxon>Micrococcales</taxon>
        <taxon>Microbacteriaceae</taxon>
        <taxon>Microbacterium</taxon>
    </lineage>
</organism>
<name>A0A0M2HT21_9MICO</name>
<comment type="catalytic activity">
    <reaction evidence="4">
        <text>L-methionine sulfone + acetyl-CoA = N-acetyl-L-methionine sulfone + CoA + H(+)</text>
        <dbReference type="Rhea" id="RHEA:47656"/>
        <dbReference type="ChEBI" id="CHEBI:15378"/>
        <dbReference type="ChEBI" id="CHEBI:57287"/>
        <dbReference type="ChEBI" id="CHEBI:57288"/>
        <dbReference type="ChEBI" id="CHEBI:87824"/>
        <dbReference type="ChEBI" id="CHEBI:87825"/>
    </reaction>
</comment>
<evidence type="ECO:0000256" key="3">
    <source>
        <dbReference type="ARBA" id="ARBA00050603"/>
    </source>
</evidence>
<dbReference type="RefSeq" id="WP_045257322.1">
    <property type="nucleotide sequence ID" value="NZ_CP158847.1"/>
</dbReference>
<accession>A0A0M2HT21</accession>
<dbReference type="AlphaFoldDB" id="A0A0M2HT21"/>
<dbReference type="InterPro" id="IPR016181">
    <property type="entry name" value="Acyl_CoA_acyltransferase"/>
</dbReference>
<evidence type="ECO:0000259" key="5">
    <source>
        <dbReference type="PROSITE" id="PS51186"/>
    </source>
</evidence>
<evidence type="ECO:0000256" key="1">
    <source>
        <dbReference type="ARBA" id="ARBA00022679"/>
    </source>
</evidence>
<dbReference type="OrthoDB" id="3173333at2"/>
<feature type="domain" description="N-acetyltransferase" evidence="5">
    <location>
        <begin position="1"/>
        <end position="158"/>
    </location>
</feature>
<dbReference type="PANTHER" id="PTHR43072">
    <property type="entry name" value="N-ACETYLTRANSFERASE"/>
    <property type="match status" value="1"/>
</dbReference>
<dbReference type="PATRIC" id="fig|273678.4.peg.1702"/>
<dbReference type="PROSITE" id="PS51186">
    <property type="entry name" value="GNAT"/>
    <property type="match status" value="1"/>
</dbReference>
<keyword evidence="1 6" id="KW-0808">Transferase</keyword>
<sequence length="169" mass="18822">MHIRDAEIADLETIADIYNDAVVNTTAIWNETVVDVDDRAVWMAERLRGGYPVIVAADDSEVLGYATFGPWRPHDGYRHTVEHSVYVRGDQRGRGIGKALMLELIARARTNGTHVMIAAVESENQGSIALHERLGFVQTGRLPQVGAKFGRWLDLTFLQLNLDDRPTPA</sequence>
<comment type="caution">
    <text evidence="6">The sequence shown here is derived from an EMBL/GenBank/DDBJ whole genome shotgun (WGS) entry which is preliminary data.</text>
</comment>
<dbReference type="InterPro" id="IPR000182">
    <property type="entry name" value="GNAT_dom"/>
</dbReference>
<keyword evidence="2 6" id="KW-0012">Acyltransferase</keyword>
<dbReference type="STRING" id="273678.RS84_01699"/>
<gene>
    <name evidence="6" type="primary">yncA_1</name>
    <name evidence="6" type="ORF">RS84_01699</name>
</gene>
<comment type="catalytic activity">
    <reaction evidence="3">
        <text>L-methionine sulfoximine + acetyl-CoA = N-acetyl-L-methionine sulfoximine + CoA + H(+)</text>
        <dbReference type="Rhea" id="RHEA:47660"/>
        <dbReference type="ChEBI" id="CHEBI:15378"/>
        <dbReference type="ChEBI" id="CHEBI:57287"/>
        <dbReference type="ChEBI" id="CHEBI:57288"/>
        <dbReference type="ChEBI" id="CHEBI:87826"/>
        <dbReference type="ChEBI" id="CHEBI:87827"/>
    </reaction>
</comment>
<dbReference type="GO" id="GO:0016747">
    <property type="term" value="F:acyltransferase activity, transferring groups other than amino-acyl groups"/>
    <property type="evidence" value="ECO:0007669"/>
    <property type="project" value="InterPro"/>
</dbReference>
<dbReference type="Gene3D" id="3.40.630.30">
    <property type="match status" value="1"/>
</dbReference>
<reference evidence="6 7" key="1">
    <citation type="submission" date="2015-02" db="EMBL/GenBank/DDBJ databases">
        <title>Draft genome sequences of ten Microbacterium spp. with emphasis on heavy metal contaminated environments.</title>
        <authorList>
            <person name="Corretto E."/>
        </authorList>
    </citation>
    <scope>NUCLEOTIDE SEQUENCE [LARGE SCALE GENOMIC DNA]</scope>
    <source>
        <strain evidence="6 7">SA35</strain>
    </source>
</reference>